<evidence type="ECO:0000313" key="11">
    <source>
        <dbReference type="EMBL" id="CAI8048293.1"/>
    </source>
</evidence>
<keyword evidence="12" id="KW-1185">Reference proteome</keyword>
<dbReference type="Pfam" id="PF00764">
    <property type="entry name" value="Arginosuc_synth"/>
    <property type="match status" value="1"/>
</dbReference>
<evidence type="ECO:0000256" key="5">
    <source>
        <dbReference type="ARBA" id="ARBA00022598"/>
    </source>
</evidence>
<dbReference type="Gene3D" id="3.40.50.620">
    <property type="entry name" value="HUPs"/>
    <property type="match status" value="1"/>
</dbReference>
<evidence type="ECO:0000256" key="4">
    <source>
        <dbReference type="ARBA" id="ARBA00022571"/>
    </source>
</evidence>
<keyword evidence="6" id="KW-0028">Amino-acid biosynthesis</keyword>
<comment type="pathway">
    <text evidence="1">Amino-acid biosynthesis; L-arginine biosynthesis; L-arginine from L-ornithine and carbamoyl phosphate: step 2/3.</text>
</comment>
<dbReference type="GO" id="GO:0004055">
    <property type="term" value="F:argininosuccinate synthase activity"/>
    <property type="evidence" value="ECO:0007669"/>
    <property type="project" value="UniProtKB-EC"/>
</dbReference>
<feature type="domain" description="Arginosuccinate synthase-like N-terminal" evidence="9">
    <location>
        <begin position="5"/>
        <end position="167"/>
    </location>
</feature>
<evidence type="ECO:0000256" key="8">
    <source>
        <dbReference type="ARBA" id="ARBA00022840"/>
    </source>
</evidence>
<evidence type="ECO:0000256" key="7">
    <source>
        <dbReference type="ARBA" id="ARBA00022741"/>
    </source>
</evidence>
<dbReference type="Pfam" id="PF20979">
    <property type="entry name" value="Arginosuc_syn_C"/>
    <property type="match status" value="1"/>
</dbReference>
<evidence type="ECO:0000256" key="3">
    <source>
        <dbReference type="ARBA" id="ARBA00012286"/>
    </source>
</evidence>
<dbReference type="EC" id="6.3.4.5" evidence="3"/>
<proteinExistence type="predicted"/>
<dbReference type="InterPro" id="IPR001518">
    <property type="entry name" value="Arginosuc_synth"/>
</dbReference>
<dbReference type="NCBIfam" id="TIGR00032">
    <property type="entry name" value="argG"/>
    <property type="match status" value="1"/>
</dbReference>
<feature type="non-terminal residue" evidence="11">
    <location>
        <position position="1"/>
    </location>
</feature>
<keyword evidence="8" id="KW-0067">ATP-binding</keyword>
<evidence type="ECO:0000259" key="10">
    <source>
        <dbReference type="Pfam" id="PF20979"/>
    </source>
</evidence>
<dbReference type="SUPFAM" id="SSF52402">
    <property type="entry name" value="Adenine nucleotide alpha hydrolases-like"/>
    <property type="match status" value="1"/>
</dbReference>
<keyword evidence="5" id="KW-0436">Ligase</keyword>
<dbReference type="InterPro" id="IPR048267">
    <property type="entry name" value="Arginosuc_syn_N"/>
</dbReference>
<dbReference type="NCBIfam" id="NF001770">
    <property type="entry name" value="PRK00509.1"/>
    <property type="match status" value="1"/>
</dbReference>
<evidence type="ECO:0000313" key="12">
    <source>
        <dbReference type="Proteomes" id="UP001174909"/>
    </source>
</evidence>
<dbReference type="GO" id="GO:0000053">
    <property type="term" value="P:argininosuccinate metabolic process"/>
    <property type="evidence" value="ECO:0007669"/>
    <property type="project" value="TreeGrafter"/>
</dbReference>
<organism evidence="11 12">
    <name type="scientific">Geodia barretti</name>
    <name type="common">Barrett's horny sponge</name>
    <dbReference type="NCBI Taxonomy" id="519541"/>
    <lineage>
        <taxon>Eukaryota</taxon>
        <taxon>Metazoa</taxon>
        <taxon>Porifera</taxon>
        <taxon>Demospongiae</taxon>
        <taxon>Heteroscleromorpha</taxon>
        <taxon>Tetractinellida</taxon>
        <taxon>Astrophorina</taxon>
        <taxon>Geodiidae</taxon>
        <taxon>Geodia</taxon>
    </lineage>
</organism>
<dbReference type="PANTHER" id="PTHR11587">
    <property type="entry name" value="ARGININOSUCCINATE SYNTHASE"/>
    <property type="match status" value="1"/>
</dbReference>
<comment type="caution">
    <text evidence="11">The sequence shown here is derived from an EMBL/GenBank/DDBJ whole genome shotgun (WGS) entry which is preliminary data.</text>
</comment>
<gene>
    <name evidence="11" type="ORF">GBAR_LOCUS26653</name>
</gene>
<comment type="pathway">
    <text evidence="2">Nitrogen metabolism; urea cycle; (N(omega)-L-arginino)succinate from L-aspartate and L-citrulline: step 1/1.</text>
</comment>
<evidence type="ECO:0000259" key="9">
    <source>
        <dbReference type="Pfam" id="PF00764"/>
    </source>
</evidence>
<accession>A0AA35X7I0</accession>
<evidence type="ECO:0000256" key="1">
    <source>
        <dbReference type="ARBA" id="ARBA00004967"/>
    </source>
</evidence>
<evidence type="ECO:0000256" key="6">
    <source>
        <dbReference type="ARBA" id="ARBA00022605"/>
    </source>
</evidence>
<keyword evidence="4" id="KW-0055">Arginine biosynthesis</keyword>
<dbReference type="EMBL" id="CASHTH010003719">
    <property type="protein sequence ID" value="CAI8048293.1"/>
    <property type="molecule type" value="Genomic_DNA"/>
</dbReference>
<dbReference type="GO" id="GO:0000050">
    <property type="term" value="P:urea cycle"/>
    <property type="evidence" value="ECO:0007669"/>
    <property type="project" value="TreeGrafter"/>
</dbReference>
<feature type="domain" description="Arginosuccinate synthase C-terminal" evidence="10">
    <location>
        <begin position="176"/>
        <end position="393"/>
    </location>
</feature>
<dbReference type="AlphaFoldDB" id="A0AA35X7I0"/>
<dbReference type="InterPro" id="IPR023434">
    <property type="entry name" value="Arginosuc_synth_type_1_subfam"/>
</dbReference>
<dbReference type="GO" id="GO:0005737">
    <property type="term" value="C:cytoplasm"/>
    <property type="evidence" value="ECO:0007669"/>
    <property type="project" value="TreeGrafter"/>
</dbReference>
<protein>
    <recommendedName>
        <fullName evidence="3">argininosuccinate synthase</fullName>
        <ecNumber evidence="3">6.3.4.5</ecNumber>
    </recommendedName>
</protein>
<dbReference type="PANTHER" id="PTHR11587:SF2">
    <property type="entry name" value="ARGININOSUCCINATE SYNTHASE"/>
    <property type="match status" value="1"/>
</dbReference>
<evidence type="ECO:0000256" key="2">
    <source>
        <dbReference type="ARBA" id="ARBA00005154"/>
    </source>
</evidence>
<sequence length="404" mass="43401">KTVGAAVSGGLDSCTITKWLVDNGVKVVCFTADLGQPDERDVSEIRERMLACGAEDAIIVDAKDALAEAGIRLVQCQAMYEGGYWNTTGIARHVTVKALLPEMEKRGVTILTHGATGRGNDQVRFQLATNMLNPHFAVYAPWRDPNFLKVFGGRKEMIDFCQAHNLPITATHEKPYSTDANLLGLTHEAGRLESLKTPAGFITPGMGVHPKDAPDDVEHFTVTFARGTPVEVNGSPVTSLQGLLEANRIGGRNGVGIGIHTVENRFVGIKSRGVYESPGMELLGKCYEYLLQLILDRRARRHFDGVATTIAEQIYQGYWFDAATQALLASIEPLTNLASGTITVALYKGNVAFHASGGAPHSLYSEETASMEAIGDFDHADSEGFLAVLGVGARASAVAGQTQE</sequence>
<name>A0AA35X7I0_GEOBA</name>
<reference evidence="11" key="1">
    <citation type="submission" date="2023-03" db="EMBL/GenBank/DDBJ databases">
        <authorList>
            <person name="Steffen K."/>
            <person name="Cardenas P."/>
        </authorList>
    </citation>
    <scope>NUCLEOTIDE SEQUENCE</scope>
</reference>
<dbReference type="GO" id="GO:0005524">
    <property type="term" value="F:ATP binding"/>
    <property type="evidence" value="ECO:0007669"/>
    <property type="project" value="UniProtKB-KW"/>
</dbReference>
<dbReference type="InterPro" id="IPR048268">
    <property type="entry name" value="Arginosuc_syn_C"/>
</dbReference>
<keyword evidence="7" id="KW-0547">Nucleotide-binding</keyword>
<dbReference type="PROSITE" id="PS00565">
    <property type="entry name" value="ARGININOSUCCIN_SYN_2"/>
    <property type="match status" value="1"/>
</dbReference>
<dbReference type="Gene3D" id="3.90.1260.10">
    <property type="entry name" value="Argininosuccinate synthetase, chain A, domain 2"/>
    <property type="match status" value="1"/>
</dbReference>
<dbReference type="InterPro" id="IPR014729">
    <property type="entry name" value="Rossmann-like_a/b/a_fold"/>
</dbReference>
<dbReference type="InterPro" id="IPR024074">
    <property type="entry name" value="AS_cat/multimer_dom_body"/>
</dbReference>
<dbReference type="CDD" id="cd01999">
    <property type="entry name" value="ASS"/>
    <property type="match status" value="1"/>
</dbReference>
<dbReference type="InterPro" id="IPR018223">
    <property type="entry name" value="Arginosuc_synth_CS"/>
</dbReference>
<dbReference type="SUPFAM" id="SSF69864">
    <property type="entry name" value="Argininosuccinate synthetase, C-terminal domain"/>
    <property type="match status" value="1"/>
</dbReference>
<dbReference type="GO" id="GO:0006526">
    <property type="term" value="P:L-arginine biosynthetic process"/>
    <property type="evidence" value="ECO:0007669"/>
    <property type="project" value="UniProtKB-KW"/>
</dbReference>
<dbReference type="Proteomes" id="UP001174909">
    <property type="component" value="Unassembled WGS sequence"/>
</dbReference>